<proteinExistence type="predicted"/>
<organism evidence="1 2">
    <name type="scientific">Candidatus Methanogaster sp</name>
    <dbReference type="NCBI Taxonomy" id="3386292"/>
    <lineage>
        <taxon>Archaea</taxon>
        <taxon>Methanobacteriati</taxon>
        <taxon>Methanobacteriota</taxon>
        <taxon>Stenosarchaea group</taxon>
        <taxon>Methanomicrobia</taxon>
        <taxon>Methanosarcinales</taxon>
        <taxon>ANME-2 cluster</taxon>
        <taxon>Candidatus Methanogasteraceae</taxon>
        <taxon>Candidatus Methanogaster</taxon>
    </lineage>
</organism>
<accession>A0AC61L339</accession>
<dbReference type="EMBL" id="PQXF01000013">
    <property type="protein sequence ID" value="PXF60645.1"/>
    <property type="molecule type" value="Genomic_DNA"/>
</dbReference>
<evidence type="ECO:0000313" key="1">
    <source>
        <dbReference type="EMBL" id="PXF60645.1"/>
    </source>
</evidence>
<evidence type="ECO:0000313" key="2">
    <source>
        <dbReference type="Proteomes" id="UP000248329"/>
    </source>
</evidence>
<protein>
    <submittedName>
        <fullName evidence="1">Uncharacterized protein</fullName>
    </submittedName>
</protein>
<comment type="caution">
    <text evidence="1">The sequence shown here is derived from an EMBL/GenBank/DDBJ whole genome shotgun (WGS) entry which is preliminary data.</text>
</comment>
<name>A0AC61L339_9EURY</name>
<gene>
    <name evidence="1" type="ORF">C4B59_08210</name>
</gene>
<reference evidence="1" key="1">
    <citation type="submission" date="2018-01" db="EMBL/GenBank/DDBJ databases">
        <authorList>
            <person name="Krukenberg V."/>
        </authorList>
    </citation>
    <scope>NUCLEOTIDE SEQUENCE</scope>
    <source>
        <strain evidence="1">E20ANME2</strain>
    </source>
</reference>
<dbReference type="Proteomes" id="UP000248329">
    <property type="component" value="Unassembled WGS sequence"/>
</dbReference>
<sequence>MIVVEGYSAKDIVADTGFPRKQIKIGSCKGKVLEISEKHQAAIYIVDKPPYSGQPSDLRNYIEKDSRSTIKLLARKDDGSKRLIQISPCPEDRLYSRALQNQIAPKEFWSSKIPGRYAQDSTYQ</sequence>